<feature type="region of interest" description="Disordered" evidence="2">
    <location>
        <begin position="1"/>
        <end position="45"/>
    </location>
</feature>
<organism evidence="4 5">
    <name type="scientific">Spinacia oleracea</name>
    <name type="common">Spinach</name>
    <dbReference type="NCBI Taxonomy" id="3562"/>
    <lineage>
        <taxon>Eukaryota</taxon>
        <taxon>Viridiplantae</taxon>
        <taxon>Streptophyta</taxon>
        <taxon>Embryophyta</taxon>
        <taxon>Tracheophyta</taxon>
        <taxon>Spermatophyta</taxon>
        <taxon>Magnoliopsida</taxon>
        <taxon>eudicotyledons</taxon>
        <taxon>Gunneridae</taxon>
        <taxon>Pentapetalae</taxon>
        <taxon>Caryophyllales</taxon>
        <taxon>Chenopodiaceae</taxon>
        <taxon>Chenopodioideae</taxon>
        <taxon>Anserineae</taxon>
        <taxon>Spinacia</taxon>
    </lineage>
</organism>
<dbReference type="Gene3D" id="3.10.590.10">
    <property type="entry name" value="ph1033 like domains"/>
    <property type="match status" value="1"/>
</dbReference>
<evidence type="ECO:0000259" key="3">
    <source>
        <dbReference type="PROSITE" id="PS50882"/>
    </source>
</evidence>
<gene>
    <name evidence="5" type="primary">LOC110778776</name>
</gene>
<dbReference type="CDD" id="cd21134">
    <property type="entry name" value="YTH"/>
    <property type="match status" value="1"/>
</dbReference>
<dbReference type="PROSITE" id="PS50882">
    <property type="entry name" value="YTH"/>
    <property type="match status" value="1"/>
</dbReference>
<dbReference type="GO" id="GO:1990247">
    <property type="term" value="F:N6-methyladenosine-containing RNA reader activity"/>
    <property type="evidence" value="ECO:0007669"/>
    <property type="project" value="UniProtKB-UniRule"/>
</dbReference>
<dbReference type="InterPro" id="IPR045168">
    <property type="entry name" value="YTH_prot"/>
</dbReference>
<dbReference type="Pfam" id="PF04146">
    <property type="entry name" value="YTH"/>
    <property type="match status" value="1"/>
</dbReference>
<comment type="function">
    <text evidence="1">Specifically recognizes and binds N6-methyladenosine (m6A)-containing RNAs, and regulates mRNA stability. M6A is a modification present at internal sites of mRNAs and some non-coding RNAs and plays a role in mRNA stability and processing.</text>
</comment>
<reference evidence="5" key="2">
    <citation type="submission" date="2025-08" db="UniProtKB">
        <authorList>
            <consortium name="RefSeq"/>
        </authorList>
    </citation>
    <scope>IDENTIFICATION</scope>
    <source>
        <tissue evidence="5">Leaf</tissue>
    </source>
</reference>
<evidence type="ECO:0000313" key="5">
    <source>
        <dbReference type="RefSeq" id="XP_021839026.2"/>
    </source>
</evidence>
<dbReference type="GeneID" id="110778776"/>
<protein>
    <recommendedName>
        <fullName evidence="1">YTH domain-containing family protein</fullName>
    </recommendedName>
</protein>
<feature type="domain" description="YTH" evidence="3">
    <location>
        <begin position="364"/>
        <end position="500"/>
    </location>
</feature>
<dbReference type="GO" id="GO:0061157">
    <property type="term" value="P:mRNA destabilization"/>
    <property type="evidence" value="ECO:0000318"/>
    <property type="project" value="GO_Central"/>
</dbReference>
<dbReference type="Proteomes" id="UP000813463">
    <property type="component" value="Chromosome 1"/>
</dbReference>
<name>A0A9R0HXV1_SPIOL</name>
<feature type="region of interest" description="Disordered" evidence="2">
    <location>
        <begin position="296"/>
        <end position="334"/>
    </location>
</feature>
<evidence type="ECO:0000313" key="4">
    <source>
        <dbReference type="Proteomes" id="UP000813463"/>
    </source>
</evidence>
<sequence length="583" mass="64182">MMNQPLSPKDERIVSTNPSPDAAITGPSRNAIDPPRASDAAVDNNNNTVYPLNNYGTLEQTYYYGGYDSGPSSWSGYPQYAGEGLHVVPPVIYGDNSSLGLHSPYGFNSQMAYGQYSPASTPVPQIMVDNQLYSPQQIPVSPQYYPQSVGSSMPHMSAAIPVSHAEMVNHKGHMSMNALHNHGYYNMHGMYGSGEPLSSPSNSVDGGWRTLNSSAAYTQPVGTLGSFDPTVGQIAQQRPYHGYGLVSDYGGGTYHYDGTFQNSHYSAIPSSHSGGNYRNRFSVEKARNQREQDAMFAISGDRNRGPRASKGKGKGTTGNGSFSGAESAPENNALASSAKTGASASGVDLASYNGADFPTEYENAKFFIIKSFSEDNIHRSIKYGVWASTPHGNRKLDAAYLEAKEKSNCPVFLLFSVNASGQFCGVAEMAGQVDFEKNADYWQQDRWTGQFAVRWHIIKDIPNNKFRHILLENNDNKPVTHSRDSQEVKLEQGIEMLKIFKEYEAQTSIVDDFEFYDDREKVLQERKNRQQVKSKPSVSESLTDEILNNISDRLDQTLHLDESCKDDVVTTEKSSSAQQNSKV</sequence>
<dbReference type="InterPro" id="IPR007275">
    <property type="entry name" value="YTH_domain"/>
</dbReference>
<dbReference type="PANTHER" id="PTHR12357:SF77">
    <property type="entry name" value="YTH DOMAIN-CONTAINING FAMILY PROTEIN"/>
    <property type="match status" value="1"/>
</dbReference>
<reference evidence="4" key="1">
    <citation type="journal article" date="2021" name="Nat. Commun.">
        <title>Genomic analyses provide insights into spinach domestication and the genetic basis of agronomic traits.</title>
        <authorList>
            <person name="Cai X."/>
            <person name="Sun X."/>
            <person name="Xu C."/>
            <person name="Sun H."/>
            <person name="Wang X."/>
            <person name="Ge C."/>
            <person name="Zhang Z."/>
            <person name="Wang Q."/>
            <person name="Fei Z."/>
            <person name="Jiao C."/>
            <person name="Wang Q."/>
        </authorList>
    </citation>
    <scope>NUCLEOTIDE SEQUENCE [LARGE SCALE GENOMIC DNA]</scope>
    <source>
        <strain evidence="4">cv. Varoflay</strain>
    </source>
</reference>
<dbReference type="GO" id="GO:0003729">
    <property type="term" value="F:mRNA binding"/>
    <property type="evidence" value="ECO:0000318"/>
    <property type="project" value="GO_Central"/>
</dbReference>
<dbReference type="PANTHER" id="PTHR12357">
    <property type="entry name" value="YTH YT521-B HOMOLOGY DOMAIN-CONTAINING"/>
    <property type="match status" value="1"/>
</dbReference>
<dbReference type="KEGG" id="soe:110778776"/>
<comment type="similarity">
    <text evidence="1">Belongs to the YTHDF family.</text>
</comment>
<evidence type="ECO:0000256" key="2">
    <source>
        <dbReference type="SAM" id="MobiDB-lite"/>
    </source>
</evidence>
<keyword evidence="4" id="KW-1185">Reference proteome</keyword>
<dbReference type="GO" id="GO:0005737">
    <property type="term" value="C:cytoplasm"/>
    <property type="evidence" value="ECO:0000318"/>
    <property type="project" value="GO_Central"/>
</dbReference>
<accession>A0A9R0HXV1</accession>
<dbReference type="RefSeq" id="XP_021839026.2">
    <property type="nucleotide sequence ID" value="XM_021983334.2"/>
</dbReference>
<keyword evidence="1" id="KW-0694">RNA-binding</keyword>
<dbReference type="AlphaFoldDB" id="A0A9R0HXV1"/>
<proteinExistence type="inferred from homology"/>
<evidence type="ECO:0000256" key="1">
    <source>
        <dbReference type="RuleBase" id="RU369095"/>
    </source>
</evidence>